<name>A0A699S832_TANCI</name>
<reference evidence="1" key="1">
    <citation type="journal article" date="2019" name="Sci. Rep.">
        <title>Draft genome of Tanacetum cinerariifolium, the natural source of mosquito coil.</title>
        <authorList>
            <person name="Yamashiro T."/>
            <person name="Shiraishi A."/>
            <person name="Satake H."/>
            <person name="Nakayama K."/>
        </authorList>
    </citation>
    <scope>NUCLEOTIDE SEQUENCE</scope>
</reference>
<dbReference type="GO" id="GO:0016301">
    <property type="term" value="F:kinase activity"/>
    <property type="evidence" value="ECO:0007669"/>
    <property type="project" value="UniProtKB-KW"/>
</dbReference>
<accession>A0A699S832</accession>
<protein>
    <submittedName>
        <fullName evidence="1">Xylulose kinase-1</fullName>
    </submittedName>
</protein>
<comment type="caution">
    <text evidence="1">The sequence shown here is derived from an EMBL/GenBank/DDBJ whole genome shotgun (WGS) entry which is preliminary data.</text>
</comment>
<dbReference type="EMBL" id="BKCJ011144465">
    <property type="protein sequence ID" value="GFC93632.1"/>
    <property type="molecule type" value="Genomic_DNA"/>
</dbReference>
<evidence type="ECO:0000313" key="1">
    <source>
        <dbReference type="EMBL" id="GFC93632.1"/>
    </source>
</evidence>
<gene>
    <name evidence="1" type="ORF">Tci_865602</name>
</gene>
<organism evidence="1">
    <name type="scientific">Tanacetum cinerariifolium</name>
    <name type="common">Dalmatian daisy</name>
    <name type="synonym">Chrysanthemum cinerariifolium</name>
    <dbReference type="NCBI Taxonomy" id="118510"/>
    <lineage>
        <taxon>Eukaryota</taxon>
        <taxon>Viridiplantae</taxon>
        <taxon>Streptophyta</taxon>
        <taxon>Embryophyta</taxon>
        <taxon>Tracheophyta</taxon>
        <taxon>Spermatophyta</taxon>
        <taxon>Magnoliopsida</taxon>
        <taxon>eudicotyledons</taxon>
        <taxon>Gunneridae</taxon>
        <taxon>Pentapetalae</taxon>
        <taxon>asterids</taxon>
        <taxon>campanulids</taxon>
        <taxon>Asterales</taxon>
        <taxon>Asteraceae</taxon>
        <taxon>Asteroideae</taxon>
        <taxon>Anthemideae</taxon>
        <taxon>Anthemidinae</taxon>
        <taxon>Tanacetum</taxon>
    </lineage>
</organism>
<sequence>ALVVNPTIYVSCIKQFWATTTVKKVNDVVQLRALINGKKVVVSEAIIRRDLHLDDADRVECFLNEEIFKELARMGYEKPPPKLTFYKAFFSAQWKFLIHTFV</sequence>
<dbReference type="AlphaFoldDB" id="A0A699S832"/>
<keyword evidence="1" id="KW-0418">Kinase</keyword>
<keyword evidence="1" id="KW-0808">Transferase</keyword>
<proteinExistence type="predicted"/>
<feature type="non-terminal residue" evidence="1">
    <location>
        <position position="1"/>
    </location>
</feature>